<dbReference type="PROSITE" id="PS51643">
    <property type="entry name" value="HD_CAS3"/>
    <property type="match status" value="1"/>
</dbReference>
<evidence type="ECO:0000313" key="13">
    <source>
        <dbReference type="Proteomes" id="UP000254777"/>
    </source>
</evidence>
<keyword evidence="6" id="KW-0378">Hydrolase</keyword>
<dbReference type="Gene3D" id="1.10.3210.30">
    <property type="match status" value="1"/>
</dbReference>
<proteinExistence type="inferred from homology"/>
<dbReference type="GO" id="GO:0003724">
    <property type="term" value="F:RNA helicase activity"/>
    <property type="evidence" value="ECO:0007669"/>
    <property type="project" value="TreeGrafter"/>
</dbReference>
<dbReference type="InterPro" id="IPR006474">
    <property type="entry name" value="Helicase_Cas3_CRISPR-ass_core"/>
</dbReference>
<evidence type="ECO:0000256" key="1">
    <source>
        <dbReference type="ARBA" id="ARBA00006847"/>
    </source>
</evidence>
<protein>
    <submittedName>
        <fullName evidence="12">Helicase Cas3</fullName>
    </submittedName>
</protein>
<keyword evidence="3" id="KW-0540">Nuclease</keyword>
<dbReference type="RefSeq" id="WP_245946051.1">
    <property type="nucleotide sequence ID" value="NZ_UGTH01000001.1"/>
</dbReference>
<reference evidence="12 13" key="1">
    <citation type="submission" date="2018-06" db="EMBL/GenBank/DDBJ databases">
        <authorList>
            <consortium name="Pathogen Informatics"/>
            <person name="Doyle S."/>
        </authorList>
    </citation>
    <scope>NUCLEOTIDE SEQUENCE [LARGE SCALE GENOMIC DNA]</scope>
    <source>
        <strain evidence="12 13">NCTC11088</strain>
    </source>
</reference>
<keyword evidence="7 12" id="KW-0347">Helicase</keyword>
<evidence type="ECO:0000256" key="2">
    <source>
        <dbReference type="ARBA" id="ARBA00009046"/>
    </source>
</evidence>
<dbReference type="InterPro" id="IPR054712">
    <property type="entry name" value="Cas3-like_dom"/>
</dbReference>
<dbReference type="PANTHER" id="PTHR47963">
    <property type="entry name" value="DEAD-BOX ATP-DEPENDENT RNA HELICASE 47, MITOCHONDRIAL"/>
    <property type="match status" value="1"/>
</dbReference>
<dbReference type="InterPro" id="IPR014001">
    <property type="entry name" value="Helicase_ATP-bd"/>
</dbReference>
<dbReference type="Pfam" id="PF22590">
    <property type="entry name" value="Cas3-like_C_2"/>
    <property type="match status" value="1"/>
</dbReference>
<evidence type="ECO:0000256" key="9">
    <source>
        <dbReference type="ARBA" id="ARBA00023118"/>
    </source>
</evidence>
<accession>A0A379DAY8</accession>
<dbReference type="CDD" id="cd09641">
    <property type="entry name" value="Cas3''_I"/>
    <property type="match status" value="1"/>
</dbReference>
<comment type="similarity">
    <text evidence="2">In the central section; belongs to the CRISPR-associated helicase Cas3 family.</text>
</comment>
<dbReference type="GO" id="GO:0016787">
    <property type="term" value="F:hydrolase activity"/>
    <property type="evidence" value="ECO:0007669"/>
    <property type="project" value="UniProtKB-KW"/>
</dbReference>
<dbReference type="InterPro" id="IPR038257">
    <property type="entry name" value="CRISPR-assoc_Cas3_HD_sf"/>
</dbReference>
<dbReference type="SUPFAM" id="SSF52540">
    <property type="entry name" value="P-loop containing nucleoside triphosphate hydrolases"/>
    <property type="match status" value="1"/>
</dbReference>
<dbReference type="PANTHER" id="PTHR47963:SF9">
    <property type="entry name" value="CRISPR-ASSOCIATED ENDONUCLEASE_HELICASE CAS3"/>
    <property type="match status" value="1"/>
</dbReference>
<dbReference type="EMBL" id="UGTH01000001">
    <property type="protein sequence ID" value="SUB75124.1"/>
    <property type="molecule type" value="Genomic_DNA"/>
</dbReference>
<evidence type="ECO:0000256" key="8">
    <source>
        <dbReference type="ARBA" id="ARBA00022840"/>
    </source>
</evidence>
<feature type="domain" description="Helicase C-terminal" evidence="10">
    <location>
        <begin position="434"/>
        <end position="630"/>
    </location>
</feature>
<comment type="similarity">
    <text evidence="1">In the N-terminal section; belongs to the CRISPR-associated nuclease Cas3-HD family.</text>
</comment>
<evidence type="ECO:0000259" key="10">
    <source>
        <dbReference type="PROSITE" id="PS51194"/>
    </source>
</evidence>
<keyword evidence="8" id="KW-0067">ATP-binding</keyword>
<keyword evidence="9" id="KW-0051">Antiviral defense</keyword>
<dbReference type="Gene3D" id="3.40.50.300">
    <property type="entry name" value="P-loop containing nucleotide triphosphate hydrolases"/>
    <property type="match status" value="2"/>
</dbReference>
<name>A0A379DAY8_9FIRM</name>
<evidence type="ECO:0000256" key="7">
    <source>
        <dbReference type="ARBA" id="ARBA00022806"/>
    </source>
</evidence>
<sequence>MKKQFLAKSNPIETIQEHTDNLLIQLAKLKEIYPNINVDWTLLEIACIYHDLGKMNSSFQSKINKNSKFKNIDNEIPHGILSACFLDVEELKQKYSHYDNVKEKICILYSAIYFHHHRNTIKKIEKESIQKACSLLEEYRDDFVYDKFKFPQKIVLNSNYIQLSKITEKEELYYEYILLKGLLNKIDYAASAYIDSSQRYLDVDRKNDFLEIALSNFMNKLSVKLKKIGKDAPDWNELQRYMMNNQDKNLVIIAQTGMGKTEAGLWWLGNNKGFFTLPIRTAINAIYNRIKDDLLDGENFDEKVGVLHSGTKSIYLEELDSGKINNLDEYFSSTKQLSLPLTICTLDQLFTFVFLHRNFESKLATLSYSKIIIDEIQMYSADLVGYLIRGLKMIQDVGGKYAILTATFPGFLKKLMKREGLKFDMPDKAFVNDRIRHSVSVVREQLTANDVIEKYTDNRVLVICNTVKKCQEMYQDLQKLIEENELGIKLNMLHGKYIKMHKEKKSKEIIDFGKLFDDEGNPNKKKGIWITSSIAEASLDIDFDVLLTELSEISSLLQRFGRCYRNREWIGEGYNCYVYDGGDRATSGIVSIIDRDLFDLSKKYIREFFDNNSSELRELDKMKLVEETLSSENVKETKYYKEIEKTIEYTKNLFHAEFSKEEAQKLFRNIMSETIMPRPVYENNLRDINEILNIIKSNEYTQYDKLREREKLMGYTLDIESRALINMDYCEIEISKYQKLKVVECDYDYELGFRRKEKEKSENLYDNFF</sequence>
<feature type="domain" description="HD Cas3-type" evidence="11">
    <location>
        <begin position="8"/>
        <end position="189"/>
    </location>
</feature>
<gene>
    <name evidence="12" type="ORF">NCTC11088_00910</name>
</gene>
<evidence type="ECO:0000256" key="6">
    <source>
        <dbReference type="ARBA" id="ARBA00022801"/>
    </source>
</evidence>
<evidence type="ECO:0000256" key="5">
    <source>
        <dbReference type="ARBA" id="ARBA00022741"/>
    </source>
</evidence>
<dbReference type="InterPro" id="IPR011545">
    <property type="entry name" value="DEAD/DEAH_box_helicase_dom"/>
</dbReference>
<dbReference type="Proteomes" id="UP000254777">
    <property type="component" value="Unassembled WGS sequence"/>
</dbReference>
<dbReference type="NCBIfam" id="TIGR01587">
    <property type="entry name" value="cas3_core"/>
    <property type="match status" value="1"/>
</dbReference>
<keyword evidence="4" id="KW-0479">Metal-binding</keyword>
<dbReference type="PROSITE" id="PS51194">
    <property type="entry name" value="HELICASE_CTER"/>
    <property type="match status" value="1"/>
</dbReference>
<dbReference type="GO" id="GO:0004518">
    <property type="term" value="F:nuclease activity"/>
    <property type="evidence" value="ECO:0007669"/>
    <property type="project" value="UniProtKB-KW"/>
</dbReference>
<dbReference type="Pfam" id="PF00270">
    <property type="entry name" value="DEAD"/>
    <property type="match status" value="1"/>
</dbReference>
<dbReference type="GO" id="GO:0003723">
    <property type="term" value="F:RNA binding"/>
    <property type="evidence" value="ECO:0007669"/>
    <property type="project" value="TreeGrafter"/>
</dbReference>
<keyword evidence="5" id="KW-0547">Nucleotide-binding</keyword>
<evidence type="ECO:0000256" key="4">
    <source>
        <dbReference type="ARBA" id="ARBA00022723"/>
    </source>
</evidence>
<evidence type="ECO:0000259" key="11">
    <source>
        <dbReference type="PROSITE" id="PS51643"/>
    </source>
</evidence>
<evidence type="ECO:0000256" key="3">
    <source>
        <dbReference type="ARBA" id="ARBA00022722"/>
    </source>
</evidence>
<dbReference type="NCBIfam" id="TIGR01596">
    <property type="entry name" value="cas3_HD"/>
    <property type="match status" value="1"/>
</dbReference>
<dbReference type="GO" id="GO:0046872">
    <property type="term" value="F:metal ion binding"/>
    <property type="evidence" value="ECO:0007669"/>
    <property type="project" value="UniProtKB-KW"/>
</dbReference>
<dbReference type="GO" id="GO:0051607">
    <property type="term" value="P:defense response to virus"/>
    <property type="evidence" value="ECO:0007669"/>
    <property type="project" value="UniProtKB-KW"/>
</dbReference>
<dbReference type="AlphaFoldDB" id="A0A379DAY8"/>
<dbReference type="GO" id="GO:0005524">
    <property type="term" value="F:ATP binding"/>
    <property type="evidence" value="ECO:0007669"/>
    <property type="project" value="UniProtKB-KW"/>
</dbReference>
<dbReference type="InterPro" id="IPR050547">
    <property type="entry name" value="DEAD_box_RNA_helicases"/>
</dbReference>
<dbReference type="InterPro" id="IPR027417">
    <property type="entry name" value="P-loop_NTPase"/>
</dbReference>
<dbReference type="InterPro" id="IPR006483">
    <property type="entry name" value="CRISPR-assoc_Cas3_HD"/>
</dbReference>
<organism evidence="12 13">
    <name type="scientific">Peptoniphilus indolicus</name>
    <dbReference type="NCBI Taxonomy" id="33030"/>
    <lineage>
        <taxon>Bacteria</taxon>
        <taxon>Bacillati</taxon>
        <taxon>Bacillota</taxon>
        <taxon>Tissierellia</taxon>
        <taxon>Tissierellales</taxon>
        <taxon>Peptoniphilaceae</taxon>
        <taxon>Peptoniphilus</taxon>
    </lineage>
</organism>
<dbReference type="SMART" id="SM00487">
    <property type="entry name" value="DEXDc"/>
    <property type="match status" value="1"/>
</dbReference>
<dbReference type="InterPro" id="IPR001650">
    <property type="entry name" value="Helicase_C-like"/>
</dbReference>
<evidence type="ECO:0000313" key="12">
    <source>
        <dbReference type="EMBL" id="SUB75124.1"/>
    </source>
</evidence>